<gene>
    <name evidence="1" type="ORF">A2U01_0005693</name>
</gene>
<organism evidence="1 2">
    <name type="scientific">Trifolium medium</name>
    <dbReference type="NCBI Taxonomy" id="97028"/>
    <lineage>
        <taxon>Eukaryota</taxon>
        <taxon>Viridiplantae</taxon>
        <taxon>Streptophyta</taxon>
        <taxon>Embryophyta</taxon>
        <taxon>Tracheophyta</taxon>
        <taxon>Spermatophyta</taxon>
        <taxon>Magnoliopsida</taxon>
        <taxon>eudicotyledons</taxon>
        <taxon>Gunneridae</taxon>
        <taxon>Pentapetalae</taxon>
        <taxon>rosids</taxon>
        <taxon>fabids</taxon>
        <taxon>Fabales</taxon>
        <taxon>Fabaceae</taxon>
        <taxon>Papilionoideae</taxon>
        <taxon>50 kb inversion clade</taxon>
        <taxon>NPAAA clade</taxon>
        <taxon>Hologalegina</taxon>
        <taxon>IRL clade</taxon>
        <taxon>Trifolieae</taxon>
        <taxon>Trifolium</taxon>
    </lineage>
</organism>
<evidence type="ECO:0000313" key="2">
    <source>
        <dbReference type="Proteomes" id="UP000265520"/>
    </source>
</evidence>
<evidence type="ECO:0000313" key="1">
    <source>
        <dbReference type="EMBL" id="MCH84856.1"/>
    </source>
</evidence>
<dbReference type="EMBL" id="LXQA010007491">
    <property type="protein sequence ID" value="MCH84856.1"/>
    <property type="molecule type" value="Genomic_DNA"/>
</dbReference>
<reference evidence="1 2" key="1">
    <citation type="journal article" date="2018" name="Front. Plant Sci.">
        <title>Red Clover (Trifolium pratense) and Zigzag Clover (T. medium) - A Picture of Genomic Similarities and Differences.</title>
        <authorList>
            <person name="Dluhosova J."/>
            <person name="Istvanek J."/>
            <person name="Nedelnik J."/>
            <person name="Repkova J."/>
        </authorList>
    </citation>
    <scope>NUCLEOTIDE SEQUENCE [LARGE SCALE GENOMIC DNA]</scope>
    <source>
        <strain evidence="2">cv. 10/8</strain>
        <tissue evidence="1">Leaf</tissue>
    </source>
</reference>
<keyword evidence="2" id="KW-1185">Reference proteome</keyword>
<proteinExistence type="predicted"/>
<comment type="caution">
    <text evidence="1">The sequence shown here is derived from an EMBL/GenBank/DDBJ whole genome shotgun (WGS) entry which is preliminary data.</text>
</comment>
<dbReference type="Proteomes" id="UP000265520">
    <property type="component" value="Unassembled WGS sequence"/>
</dbReference>
<sequence>MCKVSGGKGDRGTFIQYLQRVACGLDWNIYNWLGLQTVLPSDLCTSFASFGFPFNSCNKRRKGMKMIWHVVVWISWRARNAYIFENKASSVHDLVEEIKHISLKWFLAKGSASGCSEYEWVKYPFECLLR</sequence>
<name>A0A392MBN4_9FABA</name>
<protein>
    <submittedName>
        <fullName evidence="1">Pantothenate synthetase</fullName>
    </submittedName>
</protein>
<dbReference type="AlphaFoldDB" id="A0A392MBN4"/>
<accession>A0A392MBN4</accession>